<evidence type="ECO:0000256" key="2">
    <source>
        <dbReference type="SAM" id="Phobius"/>
    </source>
</evidence>
<dbReference type="EMBL" id="KN832871">
    <property type="protein sequence ID" value="KIN05640.1"/>
    <property type="molecule type" value="Genomic_DNA"/>
</dbReference>
<keyword evidence="2" id="KW-1133">Transmembrane helix</keyword>
<organism evidence="4 5">
    <name type="scientific">Oidiodendron maius (strain Zn)</name>
    <dbReference type="NCBI Taxonomy" id="913774"/>
    <lineage>
        <taxon>Eukaryota</taxon>
        <taxon>Fungi</taxon>
        <taxon>Dikarya</taxon>
        <taxon>Ascomycota</taxon>
        <taxon>Pezizomycotina</taxon>
        <taxon>Leotiomycetes</taxon>
        <taxon>Leotiomycetes incertae sedis</taxon>
        <taxon>Myxotrichaceae</taxon>
        <taxon>Oidiodendron</taxon>
    </lineage>
</organism>
<sequence length="453" mass="46956">MQLTSRLLSLPASILFLITAHTAIALRNDRLPSSFSDAARRLAEPADQRNVEARNEQTPLSREPVGVMKMSDDPSQKFYLHYWQYEEDLPQSNTSDVPPARPLRIRDAEEEAILMANASAVISYRTPFALHTKENLALHHLEARGRIPSRGAAAAALSALQKRQFECPTGTNDCTSIGYPNSCCATNETCFQIQDTGLGPVGCCPDGDNCGGTISGCNSPNTPCAENSSADYEGGGCCIPGFVCAGIGCIPSSSASSEGTAQTSTVVVTVTPSTSSTTTSTSTTTTSSQASVVTITQTATGNAPARLTGSTSISSTPVTTEPAGSCPTGFYACEAYNAGGCCRTGRNCDTTDCPPTSSTTIVSGSETIVVPVGPAATLYTPTGNCASGWSSCAASLGGNCCLSGWQCGTASCTSISATSTAVGEKEAPSMGVRSVQVYFGLLICCMMIVLMWI</sequence>
<keyword evidence="2" id="KW-0812">Transmembrane</keyword>
<reference evidence="5" key="2">
    <citation type="submission" date="2015-01" db="EMBL/GenBank/DDBJ databases">
        <title>Evolutionary Origins and Diversification of the Mycorrhizal Mutualists.</title>
        <authorList>
            <consortium name="DOE Joint Genome Institute"/>
            <consortium name="Mycorrhizal Genomics Consortium"/>
            <person name="Kohler A."/>
            <person name="Kuo A."/>
            <person name="Nagy L.G."/>
            <person name="Floudas D."/>
            <person name="Copeland A."/>
            <person name="Barry K.W."/>
            <person name="Cichocki N."/>
            <person name="Veneault-Fourrey C."/>
            <person name="LaButti K."/>
            <person name="Lindquist E.A."/>
            <person name="Lipzen A."/>
            <person name="Lundell T."/>
            <person name="Morin E."/>
            <person name="Murat C."/>
            <person name="Riley R."/>
            <person name="Ohm R."/>
            <person name="Sun H."/>
            <person name="Tunlid A."/>
            <person name="Henrissat B."/>
            <person name="Grigoriev I.V."/>
            <person name="Hibbett D.S."/>
            <person name="Martin F."/>
        </authorList>
    </citation>
    <scope>NUCLEOTIDE SEQUENCE [LARGE SCALE GENOMIC DNA]</scope>
    <source>
        <strain evidence="5">Zn</strain>
    </source>
</reference>
<evidence type="ECO:0000256" key="3">
    <source>
        <dbReference type="SAM" id="SignalP"/>
    </source>
</evidence>
<dbReference type="OrthoDB" id="2426396at2759"/>
<dbReference type="PANTHER" id="PTHR39599">
    <property type="entry name" value="GPI-ANCHORED PROTEIN (EUROFUNG)-RELATED-RELATED"/>
    <property type="match status" value="1"/>
</dbReference>
<accession>A0A0C3HRL2</accession>
<keyword evidence="5" id="KW-1185">Reference proteome</keyword>
<reference evidence="4 5" key="1">
    <citation type="submission" date="2014-04" db="EMBL/GenBank/DDBJ databases">
        <authorList>
            <consortium name="DOE Joint Genome Institute"/>
            <person name="Kuo A."/>
            <person name="Martino E."/>
            <person name="Perotto S."/>
            <person name="Kohler A."/>
            <person name="Nagy L.G."/>
            <person name="Floudas D."/>
            <person name="Copeland A."/>
            <person name="Barry K.W."/>
            <person name="Cichocki N."/>
            <person name="Veneault-Fourrey C."/>
            <person name="LaButti K."/>
            <person name="Lindquist E.A."/>
            <person name="Lipzen A."/>
            <person name="Lundell T."/>
            <person name="Morin E."/>
            <person name="Murat C."/>
            <person name="Sun H."/>
            <person name="Tunlid A."/>
            <person name="Henrissat B."/>
            <person name="Grigoriev I.V."/>
            <person name="Hibbett D.S."/>
            <person name="Martin F."/>
            <person name="Nordberg H.P."/>
            <person name="Cantor M.N."/>
            <person name="Hua S.X."/>
        </authorList>
    </citation>
    <scope>NUCLEOTIDE SEQUENCE [LARGE SCALE GENOMIC DNA]</scope>
    <source>
        <strain evidence="4 5">Zn</strain>
    </source>
</reference>
<dbReference type="AlphaFoldDB" id="A0A0C3HRL2"/>
<evidence type="ECO:0000313" key="5">
    <source>
        <dbReference type="Proteomes" id="UP000054321"/>
    </source>
</evidence>
<dbReference type="Proteomes" id="UP000054321">
    <property type="component" value="Unassembled WGS sequence"/>
</dbReference>
<evidence type="ECO:0000313" key="4">
    <source>
        <dbReference type="EMBL" id="KIN05640.1"/>
    </source>
</evidence>
<dbReference type="HOGENOM" id="CLU_044725_0_0_1"/>
<evidence type="ECO:0008006" key="6">
    <source>
        <dbReference type="Google" id="ProtNLM"/>
    </source>
</evidence>
<feature type="compositionally biased region" description="Low complexity" evidence="1">
    <location>
        <begin position="269"/>
        <end position="298"/>
    </location>
</feature>
<name>A0A0C3HRL2_OIDMZ</name>
<protein>
    <recommendedName>
        <fullName evidence="6">Carbohydrate-binding module family 18 protein</fullName>
    </recommendedName>
</protein>
<proteinExistence type="predicted"/>
<keyword evidence="3" id="KW-0732">Signal</keyword>
<dbReference type="STRING" id="913774.A0A0C3HRL2"/>
<keyword evidence="2" id="KW-0472">Membrane</keyword>
<feature type="transmembrane region" description="Helical" evidence="2">
    <location>
        <begin position="435"/>
        <end position="452"/>
    </location>
</feature>
<feature type="compositionally biased region" description="Polar residues" evidence="1">
    <location>
        <begin position="308"/>
        <end position="319"/>
    </location>
</feature>
<dbReference type="PANTHER" id="PTHR39599:SF2">
    <property type="entry name" value="ANCHORED PROTEIN, PUTATIVE (AFU_ORTHOLOGUE AFUA_1G09650)-RELATED"/>
    <property type="match status" value="1"/>
</dbReference>
<feature type="chain" id="PRO_5002178559" description="Carbohydrate-binding module family 18 protein" evidence="3">
    <location>
        <begin position="26"/>
        <end position="453"/>
    </location>
</feature>
<gene>
    <name evidence="4" type="ORF">OIDMADRAFT_141358</name>
</gene>
<evidence type="ECO:0000256" key="1">
    <source>
        <dbReference type="SAM" id="MobiDB-lite"/>
    </source>
</evidence>
<feature type="region of interest" description="Disordered" evidence="1">
    <location>
        <begin position="269"/>
        <end position="323"/>
    </location>
</feature>
<dbReference type="InParanoid" id="A0A0C3HRL2"/>
<feature type="signal peptide" evidence="3">
    <location>
        <begin position="1"/>
        <end position="25"/>
    </location>
</feature>